<gene>
    <name evidence="11" type="ORF">TTRE_0000347501</name>
</gene>
<dbReference type="OrthoDB" id="5423094at2759"/>
<feature type="transmembrane region" description="Helical" evidence="9">
    <location>
        <begin position="415"/>
        <end position="434"/>
    </location>
</feature>
<organism evidence="11 12">
    <name type="scientific">Trichuris trichiura</name>
    <name type="common">Whipworm</name>
    <name type="synonym">Trichocephalus trichiurus</name>
    <dbReference type="NCBI Taxonomy" id="36087"/>
    <lineage>
        <taxon>Eukaryota</taxon>
        <taxon>Metazoa</taxon>
        <taxon>Ecdysozoa</taxon>
        <taxon>Nematoda</taxon>
        <taxon>Enoplea</taxon>
        <taxon>Dorylaimia</taxon>
        <taxon>Trichinellida</taxon>
        <taxon>Trichuridae</taxon>
        <taxon>Trichuris</taxon>
    </lineage>
</organism>
<feature type="transmembrane region" description="Helical" evidence="9">
    <location>
        <begin position="440"/>
        <end position="462"/>
    </location>
</feature>
<dbReference type="Pfam" id="PF07690">
    <property type="entry name" value="MFS_1"/>
    <property type="match status" value="1"/>
</dbReference>
<accession>A0A077Z6G3</accession>
<name>A0A077Z6G3_TRITR</name>
<dbReference type="Proteomes" id="UP000030665">
    <property type="component" value="Unassembled WGS sequence"/>
</dbReference>
<keyword evidence="8 9" id="KW-0472">Membrane</keyword>
<feature type="transmembrane region" description="Helical" evidence="9">
    <location>
        <begin position="387"/>
        <end position="408"/>
    </location>
</feature>
<comment type="subcellular location">
    <subcellularLocation>
        <location evidence="1">Cell membrane</location>
        <topology evidence="1">Multi-pass membrane protein</topology>
    </subcellularLocation>
</comment>
<dbReference type="GO" id="GO:0015297">
    <property type="term" value="F:antiporter activity"/>
    <property type="evidence" value="ECO:0007669"/>
    <property type="project" value="UniProtKB-KW"/>
</dbReference>
<feature type="transmembrane region" description="Helical" evidence="9">
    <location>
        <begin position="189"/>
        <end position="208"/>
    </location>
</feature>
<dbReference type="NCBIfam" id="NF007578">
    <property type="entry name" value="PRK10213.1"/>
    <property type="match status" value="1"/>
</dbReference>
<keyword evidence="4" id="KW-1003">Cell membrane</keyword>
<dbReference type="GO" id="GO:0015211">
    <property type="term" value="F:purine nucleoside transmembrane transporter activity"/>
    <property type="evidence" value="ECO:0007669"/>
    <property type="project" value="InterPro"/>
</dbReference>
<keyword evidence="2" id="KW-0813">Transport</keyword>
<dbReference type="HAMAP" id="MF_01189">
    <property type="entry name" value="MFS_NepI"/>
    <property type="match status" value="1"/>
</dbReference>
<dbReference type="InterPro" id="IPR036259">
    <property type="entry name" value="MFS_trans_sf"/>
</dbReference>
<evidence type="ECO:0000256" key="4">
    <source>
        <dbReference type="ARBA" id="ARBA00022475"/>
    </source>
</evidence>
<dbReference type="InterPro" id="IPR020846">
    <property type="entry name" value="MFS_dom"/>
</dbReference>
<feature type="domain" description="Major facilitator superfamily (MFS) profile" evidence="10">
    <location>
        <begin position="147"/>
        <end position="528"/>
    </location>
</feature>
<dbReference type="SUPFAM" id="SSF103473">
    <property type="entry name" value="MFS general substrate transporter"/>
    <property type="match status" value="1"/>
</dbReference>
<evidence type="ECO:0000256" key="3">
    <source>
        <dbReference type="ARBA" id="ARBA00022449"/>
    </source>
</evidence>
<sequence length="529" mass="56763">MSSDYAGELMIWIMLATLAVVFVVGFRVLTSGARKAIRRLSDRLNIDVVPVESMVDQMGKSAGDEFLRYLHRPDESHLQNAAQVLLIWQIVIVDGSEQNLLQWHRILQKARLAAPITDAQWSAFPLKHATGNTMSEFIAENRGADAITRPNWSAVFSVAFCVACLIIVEFLPVSLLTPMAQDLGISEGVAGQSVTVTAFVAMFASLFITQTIQATDRRYVVILFAVLLTLSCLLVSFANSFSLLLIGRACLGLALGGFWAMSASLTMRLVPPRTVPKALSVIFGAVSIALVIAAPLGSFLGELIGWRNVFNAAAVMGVLCIFWIIKSLPSLPGEPSHQKQNTFRLLQRPGVMAGMIAIFMSFAGQFAFFTYIRPVYMNLAGFGVDGLTLVLLSFGIASFIGTSLSSFILKRSVKLALAGAPLILAVSALVLTLWGSDKIVATGVAIIWGLTFALVPVGWSTWITRSLADQAEKAGSIQVAVIQLANTCGAAIGGYALDNIGLTSPLMLSGTLMLLTALLVTAKVKMKKS</sequence>
<dbReference type="FunFam" id="1.20.1250.20:FF:000113">
    <property type="entry name" value="Purine ribonucleoside efflux pump NepI"/>
    <property type="match status" value="1"/>
</dbReference>
<keyword evidence="7 9" id="KW-1133">Transmembrane helix</keyword>
<dbReference type="Pfam" id="PF06711">
    <property type="entry name" value="DUF1198"/>
    <property type="match status" value="1"/>
</dbReference>
<evidence type="ECO:0000256" key="9">
    <source>
        <dbReference type="SAM" id="Phobius"/>
    </source>
</evidence>
<reference evidence="11" key="2">
    <citation type="submission" date="2014-03" db="EMBL/GenBank/DDBJ databases">
        <title>The whipworm genome and dual-species transcriptomics of an intimate host-pathogen interaction.</title>
        <authorList>
            <person name="Foth B.J."/>
            <person name="Tsai I.J."/>
            <person name="Reid A.J."/>
            <person name="Bancroft A.J."/>
            <person name="Nichol S."/>
            <person name="Tracey A."/>
            <person name="Holroyd N."/>
            <person name="Cotton J.A."/>
            <person name="Stanley E.J."/>
            <person name="Zarowiecki M."/>
            <person name="Liu J.Z."/>
            <person name="Huckvale T."/>
            <person name="Cooper P.J."/>
            <person name="Grencis R.K."/>
            <person name="Berriman M."/>
        </authorList>
    </citation>
    <scope>NUCLEOTIDE SEQUENCE [LARGE SCALE GENOMIC DNA]</scope>
</reference>
<dbReference type="AlphaFoldDB" id="A0A077Z6G3"/>
<dbReference type="STRING" id="36087.A0A077Z6G3"/>
<evidence type="ECO:0000256" key="7">
    <source>
        <dbReference type="ARBA" id="ARBA00022989"/>
    </source>
</evidence>
<dbReference type="InterPro" id="IPR009587">
    <property type="entry name" value="DUF1198"/>
</dbReference>
<feature type="transmembrane region" description="Helical" evidence="9">
    <location>
        <begin position="502"/>
        <end position="522"/>
    </location>
</feature>
<evidence type="ECO:0000256" key="5">
    <source>
        <dbReference type="ARBA" id="ARBA00022519"/>
    </source>
</evidence>
<dbReference type="InterPro" id="IPR050189">
    <property type="entry name" value="MFS_Efflux_Transporters"/>
</dbReference>
<feature type="transmembrane region" description="Helical" evidence="9">
    <location>
        <begin position="474"/>
        <end position="496"/>
    </location>
</feature>
<evidence type="ECO:0000256" key="6">
    <source>
        <dbReference type="ARBA" id="ARBA00022692"/>
    </source>
</evidence>
<dbReference type="InterPro" id="IPR011701">
    <property type="entry name" value="MFS"/>
</dbReference>
<dbReference type="PROSITE" id="PS50850">
    <property type="entry name" value="MFS"/>
    <property type="match status" value="1"/>
</dbReference>
<dbReference type="InterPro" id="IPR023680">
    <property type="entry name" value="MFS_NepI"/>
</dbReference>
<feature type="transmembrane region" description="Helical" evidence="9">
    <location>
        <begin position="220"/>
        <end position="239"/>
    </location>
</feature>
<evidence type="ECO:0000313" key="12">
    <source>
        <dbReference type="Proteomes" id="UP000030665"/>
    </source>
</evidence>
<dbReference type="Gene3D" id="1.20.1250.20">
    <property type="entry name" value="MFS general substrate transporter like domains"/>
    <property type="match status" value="1"/>
</dbReference>
<keyword evidence="12" id="KW-1185">Reference proteome</keyword>
<protein>
    <submittedName>
        <fullName evidence="11">MFS 1 and DUF1198 domain containing protein</fullName>
    </submittedName>
</protein>
<dbReference type="PANTHER" id="PTHR43124:SF5">
    <property type="entry name" value="PURINE RIBONUCLEOSIDE EFFLUX PUMP NEPI"/>
    <property type="match status" value="1"/>
</dbReference>
<evidence type="ECO:0000256" key="1">
    <source>
        <dbReference type="ARBA" id="ARBA00004651"/>
    </source>
</evidence>
<evidence type="ECO:0000256" key="8">
    <source>
        <dbReference type="ARBA" id="ARBA00023136"/>
    </source>
</evidence>
<evidence type="ECO:0000256" key="2">
    <source>
        <dbReference type="ARBA" id="ARBA00022448"/>
    </source>
</evidence>
<keyword evidence="5" id="KW-0997">Cell inner membrane</keyword>
<evidence type="ECO:0000313" key="11">
    <source>
        <dbReference type="EMBL" id="CDW55203.1"/>
    </source>
</evidence>
<dbReference type="GO" id="GO:0005886">
    <property type="term" value="C:plasma membrane"/>
    <property type="evidence" value="ECO:0007669"/>
    <property type="project" value="UniProtKB-SubCell"/>
</dbReference>
<feature type="transmembrane region" description="Helical" evidence="9">
    <location>
        <begin position="278"/>
        <end position="297"/>
    </location>
</feature>
<feature type="transmembrane region" description="Helical" evidence="9">
    <location>
        <begin position="12"/>
        <end position="30"/>
    </location>
</feature>
<reference evidence="11" key="1">
    <citation type="submission" date="2014-01" db="EMBL/GenBank/DDBJ databases">
        <authorList>
            <person name="Aslett M."/>
        </authorList>
    </citation>
    <scope>NUCLEOTIDE SEQUENCE</scope>
</reference>
<feature type="transmembrane region" description="Helical" evidence="9">
    <location>
        <begin position="350"/>
        <end position="372"/>
    </location>
</feature>
<feature type="transmembrane region" description="Helical" evidence="9">
    <location>
        <begin position="245"/>
        <end position="266"/>
    </location>
</feature>
<dbReference type="EMBL" id="HG805940">
    <property type="protein sequence ID" value="CDW55203.1"/>
    <property type="molecule type" value="Genomic_DNA"/>
</dbReference>
<dbReference type="PANTHER" id="PTHR43124">
    <property type="entry name" value="PURINE EFFLUX PUMP PBUE"/>
    <property type="match status" value="1"/>
</dbReference>
<dbReference type="CDD" id="cd17324">
    <property type="entry name" value="MFS_NepI_like"/>
    <property type="match status" value="1"/>
</dbReference>
<feature type="transmembrane region" description="Helical" evidence="9">
    <location>
        <begin position="152"/>
        <end position="177"/>
    </location>
</feature>
<keyword evidence="3" id="KW-0050">Antiport</keyword>
<keyword evidence="6 9" id="KW-0812">Transmembrane</keyword>
<evidence type="ECO:0000259" key="10">
    <source>
        <dbReference type="PROSITE" id="PS50850"/>
    </source>
</evidence>
<proteinExistence type="inferred from homology"/>
<feature type="transmembrane region" description="Helical" evidence="9">
    <location>
        <begin position="309"/>
        <end position="329"/>
    </location>
</feature>